<dbReference type="Pfam" id="PF08241">
    <property type="entry name" value="Methyltransf_11"/>
    <property type="match status" value="1"/>
</dbReference>
<organism evidence="2 3">
    <name type="scientific">Paenibacillus konkukensis</name>
    <dbReference type="NCBI Taxonomy" id="2020716"/>
    <lineage>
        <taxon>Bacteria</taxon>
        <taxon>Bacillati</taxon>
        <taxon>Bacillota</taxon>
        <taxon>Bacilli</taxon>
        <taxon>Bacillales</taxon>
        <taxon>Paenibacillaceae</taxon>
        <taxon>Paenibacillus</taxon>
    </lineage>
</organism>
<dbReference type="Proteomes" id="UP001057134">
    <property type="component" value="Chromosome"/>
</dbReference>
<gene>
    <name evidence="2" type="ORF">SK3146_02001</name>
</gene>
<evidence type="ECO:0000313" key="2">
    <source>
        <dbReference type="EMBL" id="UQZ82841.1"/>
    </source>
</evidence>
<dbReference type="InterPro" id="IPR029063">
    <property type="entry name" value="SAM-dependent_MTases_sf"/>
</dbReference>
<dbReference type="SUPFAM" id="SSF53335">
    <property type="entry name" value="S-adenosyl-L-methionine-dependent methyltransferases"/>
    <property type="match status" value="1"/>
</dbReference>
<dbReference type="InterPro" id="IPR013216">
    <property type="entry name" value="Methyltransf_11"/>
</dbReference>
<evidence type="ECO:0000259" key="1">
    <source>
        <dbReference type="Pfam" id="PF08241"/>
    </source>
</evidence>
<evidence type="ECO:0000313" key="3">
    <source>
        <dbReference type="Proteomes" id="UP001057134"/>
    </source>
</evidence>
<dbReference type="Gene3D" id="3.40.50.150">
    <property type="entry name" value="Vaccinia Virus protein VP39"/>
    <property type="match status" value="1"/>
</dbReference>
<reference evidence="2" key="2">
    <citation type="journal article" date="2021" name="J Anim Sci Technol">
        <title>Complete genome sequence of Paenibacillus konkukensis sp. nov. SK3146 as a potential probiotic strain.</title>
        <authorList>
            <person name="Jung H.I."/>
            <person name="Park S."/>
            <person name="Niu K.M."/>
            <person name="Lee S.W."/>
            <person name="Kothari D."/>
            <person name="Yi K.J."/>
            <person name="Kim S.K."/>
        </authorList>
    </citation>
    <scope>NUCLEOTIDE SEQUENCE</scope>
    <source>
        <strain evidence="2">SK3146</strain>
    </source>
</reference>
<name>A0ABY4RLS3_9BACL</name>
<sequence length="233" mass="26208">MQEKVYEQSGVAMTCRSFDEYERMFALTGELLREGPVLDVAGGASSFVAEACSRGVAAQAADPLYAMEPEDIRSRGRREIESSTAKLEKLKHVYDWSYYGSLDNHRSIREQSLERFAGHYSQTQGTSVYTAAALPKLPFADESFSLVLCSHFLFLYSEQFDYAFHLEAVRELLRVCRQGGAVMVYPLYSLNQQRYASLDRLISDVEQDGVKAHLSLSGLAFIPGSTERLTLRK</sequence>
<dbReference type="RefSeq" id="WP_249864932.1">
    <property type="nucleotide sequence ID" value="NZ_CP027059.1"/>
</dbReference>
<keyword evidence="3" id="KW-1185">Reference proteome</keyword>
<reference evidence="2" key="1">
    <citation type="submission" date="2018-02" db="EMBL/GenBank/DDBJ databases">
        <authorList>
            <person name="Kim S.-K."/>
            <person name="Jung H.-I."/>
            <person name="Lee S.-W."/>
        </authorList>
    </citation>
    <scope>NUCLEOTIDE SEQUENCE</scope>
    <source>
        <strain evidence="2">SK3146</strain>
    </source>
</reference>
<feature type="domain" description="Methyltransferase type 11" evidence="1">
    <location>
        <begin position="122"/>
        <end position="183"/>
    </location>
</feature>
<protein>
    <recommendedName>
        <fullName evidence="1">Methyltransferase type 11 domain-containing protein</fullName>
    </recommendedName>
</protein>
<accession>A0ABY4RLS3</accession>
<dbReference type="EMBL" id="CP027059">
    <property type="protein sequence ID" value="UQZ82841.1"/>
    <property type="molecule type" value="Genomic_DNA"/>
</dbReference>
<proteinExistence type="predicted"/>